<dbReference type="InterPro" id="IPR000504">
    <property type="entry name" value="RRM_dom"/>
</dbReference>
<dbReference type="SMART" id="SM00360">
    <property type="entry name" value="RRM"/>
    <property type="match status" value="3"/>
</dbReference>
<dbReference type="Pfam" id="PF00076">
    <property type="entry name" value="RRM_1"/>
    <property type="match status" value="1"/>
</dbReference>
<dbReference type="EMBL" id="MPUH01000052">
    <property type="protein sequence ID" value="OMJ92895.1"/>
    <property type="molecule type" value="Genomic_DNA"/>
</dbReference>
<keyword evidence="2 4" id="KW-0694">RNA-binding</keyword>
<dbReference type="GO" id="GO:0006397">
    <property type="term" value="P:mRNA processing"/>
    <property type="evidence" value="ECO:0007669"/>
    <property type="project" value="UniProtKB-KW"/>
</dbReference>
<sequence length="396" mass="45302">MIEAGSDGEMPKKRLKSKTQDPEYGLKKRELMRKLKLKNPKRKLIISSIPLDVTTDEILTLFNTTLVTLNPGPPPIAFVSISDDKTHAILEFKNKQDMSNCLILDGIELRGRKLKVQKHKAYISARILEMKKETRDIEKRDRETDEIFNRNIFPTHDNRIFMGNLPTNLEEEDVRRIVESFGHLKNFSLVKTAAVGGHSRGFCFFEYWDGRITDKAIEQLNQIEIGDKKIKVQRATQGKPNLPMITGPTGHKKKKFSEGLFKNGPSGMLAELTPIQLQQIQACFAVPVHALAPSKCICMINMFSPQDLVDEAEFHDSYGDIWKECQKYGLVENISICRPDLNSLEIPVNVGKVYVKFFDLVAAKRAKYFLNGKTFNNRTVVISFYPEQWYLANEFN</sequence>
<protein>
    <recommendedName>
        <fullName evidence="6">RRM domain-containing protein</fullName>
    </recommendedName>
</protein>
<dbReference type="AlphaFoldDB" id="A0A1R2CV88"/>
<evidence type="ECO:0000259" key="6">
    <source>
        <dbReference type="PROSITE" id="PS50102"/>
    </source>
</evidence>
<dbReference type="CDD" id="cd12232">
    <property type="entry name" value="RRM3_U2AF65"/>
    <property type="match status" value="1"/>
</dbReference>
<comment type="caution">
    <text evidence="7">The sequence shown here is derived from an EMBL/GenBank/DDBJ whole genome shotgun (WGS) entry which is preliminary data.</text>
</comment>
<dbReference type="FunFam" id="3.30.70.330:FF:000097">
    <property type="entry name" value="U2 snRNP auxiliary factor large subunit"/>
    <property type="match status" value="1"/>
</dbReference>
<evidence type="ECO:0000256" key="2">
    <source>
        <dbReference type="ARBA" id="ARBA00022884"/>
    </source>
</evidence>
<dbReference type="Gene3D" id="3.30.70.330">
    <property type="match status" value="3"/>
</dbReference>
<keyword evidence="8" id="KW-1185">Reference proteome</keyword>
<dbReference type="PROSITE" id="PS50102">
    <property type="entry name" value="RRM"/>
    <property type="match status" value="2"/>
</dbReference>
<dbReference type="InterPro" id="IPR012677">
    <property type="entry name" value="Nucleotide-bd_a/b_plait_sf"/>
</dbReference>
<organism evidence="7 8">
    <name type="scientific">Stentor coeruleus</name>
    <dbReference type="NCBI Taxonomy" id="5963"/>
    <lineage>
        <taxon>Eukaryota</taxon>
        <taxon>Sar</taxon>
        <taxon>Alveolata</taxon>
        <taxon>Ciliophora</taxon>
        <taxon>Postciliodesmatophora</taxon>
        <taxon>Heterotrichea</taxon>
        <taxon>Heterotrichida</taxon>
        <taxon>Stentoridae</taxon>
        <taxon>Stentor</taxon>
    </lineage>
</organism>
<gene>
    <name evidence="7" type="ORF">SteCoe_4228</name>
</gene>
<evidence type="ECO:0000313" key="7">
    <source>
        <dbReference type="EMBL" id="OMJ92895.1"/>
    </source>
</evidence>
<dbReference type="PANTHER" id="PTHR23139">
    <property type="entry name" value="RNA-BINDING PROTEIN"/>
    <property type="match status" value="1"/>
</dbReference>
<feature type="region of interest" description="Disordered" evidence="5">
    <location>
        <begin position="1"/>
        <end position="23"/>
    </location>
</feature>
<accession>A0A1R2CV88</accession>
<dbReference type="GO" id="GO:0008380">
    <property type="term" value="P:RNA splicing"/>
    <property type="evidence" value="ECO:0007669"/>
    <property type="project" value="UniProtKB-KW"/>
</dbReference>
<feature type="domain" description="RRM" evidence="6">
    <location>
        <begin position="158"/>
        <end position="237"/>
    </location>
</feature>
<dbReference type="SUPFAM" id="SSF54928">
    <property type="entry name" value="RNA-binding domain, RBD"/>
    <property type="match status" value="2"/>
</dbReference>
<reference evidence="7 8" key="1">
    <citation type="submission" date="2016-11" db="EMBL/GenBank/DDBJ databases">
        <title>The macronuclear genome of Stentor coeruleus: a giant cell with tiny introns.</title>
        <authorList>
            <person name="Slabodnick M."/>
            <person name="Ruby J.G."/>
            <person name="Reiff S.B."/>
            <person name="Swart E.C."/>
            <person name="Gosai S."/>
            <person name="Prabakaran S."/>
            <person name="Witkowska E."/>
            <person name="Larue G.E."/>
            <person name="Fisher S."/>
            <person name="Freeman R.M."/>
            <person name="Gunawardena J."/>
            <person name="Chu W."/>
            <person name="Stover N.A."/>
            <person name="Gregory B.D."/>
            <person name="Nowacki M."/>
            <person name="Derisi J."/>
            <person name="Roy S.W."/>
            <person name="Marshall W.F."/>
            <person name="Sood P."/>
        </authorList>
    </citation>
    <scope>NUCLEOTIDE SEQUENCE [LARGE SCALE GENOMIC DNA]</scope>
    <source>
        <strain evidence="7">WM001</strain>
    </source>
</reference>
<evidence type="ECO:0000256" key="5">
    <source>
        <dbReference type="SAM" id="MobiDB-lite"/>
    </source>
</evidence>
<evidence type="ECO:0000256" key="1">
    <source>
        <dbReference type="ARBA" id="ARBA00022664"/>
    </source>
</evidence>
<dbReference type="Proteomes" id="UP000187209">
    <property type="component" value="Unassembled WGS sequence"/>
</dbReference>
<evidence type="ECO:0000313" key="8">
    <source>
        <dbReference type="Proteomes" id="UP000187209"/>
    </source>
</evidence>
<evidence type="ECO:0000256" key="4">
    <source>
        <dbReference type="PROSITE-ProRule" id="PRU00176"/>
    </source>
</evidence>
<keyword evidence="1" id="KW-0507">mRNA processing</keyword>
<dbReference type="GO" id="GO:0003723">
    <property type="term" value="F:RNA binding"/>
    <property type="evidence" value="ECO:0007669"/>
    <property type="project" value="UniProtKB-UniRule"/>
</dbReference>
<dbReference type="InterPro" id="IPR035979">
    <property type="entry name" value="RBD_domain_sf"/>
</dbReference>
<feature type="domain" description="RRM" evidence="6">
    <location>
        <begin position="42"/>
        <end position="121"/>
    </location>
</feature>
<proteinExistence type="predicted"/>
<keyword evidence="3" id="KW-0508">mRNA splicing</keyword>
<name>A0A1R2CV88_9CILI</name>
<dbReference type="OrthoDB" id="10266058at2759"/>
<evidence type="ECO:0000256" key="3">
    <source>
        <dbReference type="ARBA" id="ARBA00023187"/>
    </source>
</evidence>